<dbReference type="RefSeq" id="WP_037164358.1">
    <property type="nucleotide sequence ID" value="NZ_JOKI01000006.1"/>
</dbReference>
<protein>
    <submittedName>
        <fullName evidence="1">Uncharacterized protein</fullName>
    </submittedName>
</protein>
<keyword evidence="2" id="KW-1185">Reference proteome</keyword>
<dbReference type="OrthoDB" id="5292295at2"/>
<reference evidence="1 2" key="1">
    <citation type="submission" date="2014-06" db="EMBL/GenBank/DDBJ databases">
        <title>Rhizobium pelagicum/R2-400B4.</title>
        <authorList>
            <person name="Kimes N.E."/>
            <person name="Lopez-Perez M."/>
        </authorList>
    </citation>
    <scope>NUCLEOTIDE SEQUENCE [LARGE SCALE GENOMIC DNA]</scope>
    <source>
        <strain evidence="1 2">R2-400B4</strain>
    </source>
</reference>
<proteinExistence type="predicted"/>
<dbReference type="Proteomes" id="UP000052167">
    <property type="component" value="Unassembled WGS sequence"/>
</dbReference>
<organism evidence="1 2">
    <name type="scientific">Pseudorhizobium pelagicum</name>
    <dbReference type="NCBI Taxonomy" id="1509405"/>
    <lineage>
        <taxon>Bacteria</taxon>
        <taxon>Pseudomonadati</taxon>
        <taxon>Pseudomonadota</taxon>
        <taxon>Alphaproteobacteria</taxon>
        <taxon>Hyphomicrobiales</taxon>
        <taxon>Rhizobiaceae</taxon>
        <taxon>Rhizobium/Agrobacterium group</taxon>
        <taxon>Pseudorhizobium</taxon>
    </lineage>
</organism>
<dbReference type="AlphaFoldDB" id="A0A922T9M2"/>
<name>A0A922T9M2_9HYPH</name>
<evidence type="ECO:0000313" key="1">
    <source>
        <dbReference type="EMBL" id="KEQ09013.1"/>
    </source>
</evidence>
<dbReference type="EMBL" id="JOKJ01000008">
    <property type="protein sequence ID" value="KEQ09013.1"/>
    <property type="molecule type" value="Genomic_DNA"/>
</dbReference>
<evidence type="ECO:0000313" key="2">
    <source>
        <dbReference type="Proteomes" id="UP000052167"/>
    </source>
</evidence>
<comment type="caution">
    <text evidence="1">The sequence shown here is derived from an EMBL/GenBank/DDBJ whole genome shotgun (WGS) entry which is preliminary data.</text>
</comment>
<gene>
    <name evidence="1" type="ORF">GV68_24885</name>
</gene>
<accession>A0A922T9M2</accession>
<sequence length="106" mass="11758">MALRYKPQHNTLYKDKRGPGLRERVFLTDNYLCQWPGCGKLVIGKGREADNAPVAHNPPNHAMGPEASMHTEDMVALAYCRTMAPQPKAIGCGLKGIKTKEMVIDH</sequence>